<dbReference type="Gene3D" id="1.10.630.10">
    <property type="entry name" value="Cytochrome P450"/>
    <property type="match status" value="1"/>
</dbReference>
<dbReference type="InterPro" id="IPR017972">
    <property type="entry name" value="Cyt_P450_CS"/>
</dbReference>
<keyword evidence="2" id="KW-0349">Heme</keyword>
<comment type="similarity">
    <text evidence="1 2">Belongs to the cytochrome P450 family.</text>
</comment>
<dbReference type="PANTHER" id="PTHR46696:SF1">
    <property type="entry name" value="CYTOCHROME P450 YJIB-RELATED"/>
    <property type="match status" value="1"/>
</dbReference>
<evidence type="ECO:0000256" key="2">
    <source>
        <dbReference type="RuleBase" id="RU000461"/>
    </source>
</evidence>
<accession>A0A6J4JF26</accession>
<name>A0A6J4JF26_9PROT</name>
<dbReference type="SUPFAM" id="SSF48264">
    <property type="entry name" value="Cytochrome P450"/>
    <property type="match status" value="1"/>
</dbReference>
<dbReference type="PRINTS" id="PR00385">
    <property type="entry name" value="P450"/>
</dbReference>
<evidence type="ECO:0000313" key="3">
    <source>
        <dbReference type="EMBL" id="CAA9278297.1"/>
    </source>
</evidence>
<reference evidence="3" key="1">
    <citation type="submission" date="2020-02" db="EMBL/GenBank/DDBJ databases">
        <authorList>
            <person name="Meier V. D."/>
        </authorList>
    </citation>
    <scope>NUCLEOTIDE SEQUENCE</scope>
    <source>
        <strain evidence="3">AVDCRST_MAG08</strain>
    </source>
</reference>
<dbReference type="GO" id="GO:0005506">
    <property type="term" value="F:iron ion binding"/>
    <property type="evidence" value="ECO:0007669"/>
    <property type="project" value="InterPro"/>
</dbReference>
<organism evidence="3">
    <name type="scientific">uncultured Acetobacteraceae bacterium</name>
    <dbReference type="NCBI Taxonomy" id="169975"/>
    <lineage>
        <taxon>Bacteria</taxon>
        <taxon>Pseudomonadati</taxon>
        <taxon>Pseudomonadota</taxon>
        <taxon>Alphaproteobacteria</taxon>
        <taxon>Acetobacterales</taxon>
        <taxon>Acetobacteraceae</taxon>
        <taxon>environmental samples</taxon>
    </lineage>
</organism>
<protein>
    <submittedName>
        <fullName evidence="3">Cytochrome P450 hydroxylase</fullName>
    </submittedName>
</protein>
<dbReference type="InterPro" id="IPR001128">
    <property type="entry name" value="Cyt_P450"/>
</dbReference>
<dbReference type="InterPro" id="IPR036396">
    <property type="entry name" value="Cyt_P450_sf"/>
</dbReference>
<dbReference type="GO" id="GO:0004497">
    <property type="term" value="F:monooxygenase activity"/>
    <property type="evidence" value="ECO:0007669"/>
    <property type="project" value="UniProtKB-KW"/>
</dbReference>
<dbReference type="EMBL" id="CADCTG010000271">
    <property type="protein sequence ID" value="CAA9278297.1"/>
    <property type="molecule type" value="Genomic_DNA"/>
</dbReference>
<keyword evidence="2" id="KW-0503">Monooxygenase</keyword>
<sequence length="405" mass="44075">MSIAHTMPGSSAPVSDADPFSIEFFEDPHRIHDELREAGPVVWLIRYGVHAVARYAEVHAVLNDWRTFCSSRGVGMDDYATGKPWRPRSLVLETDPPEHDRARAVLNKVLSPAAMKRLREGFAAAAERTVDELLERGSFDAIPDLAEAYPLSVFPDALGMPQGGREHVLPYAAVVFNSFGPDNELRREALADAAPHMAWVAESCQRGSLAPGGFGAGIHAATDTGEITPDEAPLLVRSLFSAGVDTTVNGIGAAVYCLARFPDQWRKLRADPSLARAAFEEAVRFESPVQTFFRTTTRPVEIGGVEVGEGEKVLMFLGAANRDPRRWERPDEYDIARRTSGHVGFGNGVHMCVGQLLARLEGEVLLGAMARKMGAIEISGPVRRRYNNTLRGLASLPVAVQPANA</sequence>
<dbReference type="PROSITE" id="PS00086">
    <property type="entry name" value="CYTOCHROME_P450"/>
    <property type="match status" value="1"/>
</dbReference>
<evidence type="ECO:0000256" key="1">
    <source>
        <dbReference type="ARBA" id="ARBA00010617"/>
    </source>
</evidence>
<dbReference type="PANTHER" id="PTHR46696">
    <property type="entry name" value="P450, PUTATIVE (EUROFUNG)-RELATED"/>
    <property type="match status" value="1"/>
</dbReference>
<gene>
    <name evidence="3" type="ORF">AVDCRST_MAG08-3617</name>
</gene>
<proteinExistence type="inferred from homology"/>
<dbReference type="Pfam" id="PF00067">
    <property type="entry name" value="p450"/>
    <property type="match status" value="1"/>
</dbReference>
<keyword evidence="2" id="KW-0479">Metal-binding</keyword>
<dbReference type="GO" id="GO:0016705">
    <property type="term" value="F:oxidoreductase activity, acting on paired donors, with incorporation or reduction of molecular oxygen"/>
    <property type="evidence" value="ECO:0007669"/>
    <property type="project" value="InterPro"/>
</dbReference>
<dbReference type="GO" id="GO:0020037">
    <property type="term" value="F:heme binding"/>
    <property type="evidence" value="ECO:0007669"/>
    <property type="project" value="InterPro"/>
</dbReference>
<dbReference type="AlphaFoldDB" id="A0A6J4JF26"/>
<dbReference type="CDD" id="cd11037">
    <property type="entry name" value="CYP199A2-like"/>
    <property type="match status" value="1"/>
</dbReference>
<keyword evidence="2" id="KW-0408">Iron</keyword>
<keyword evidence="2" id="KW-0560">Oxidoreductase</keyword>